<dbReference type="AlphaFoldDB" id="A0A2W5Q6Z0"/>
<name>A0A2W5Q6Z0_VARPD</name>
<feature type="domain" description="Polypeptide-transport-associated ShlB-type" evidence="7">
    <location>
        <begin position="257"/>
        <end position="329"/>
    </location>
</feature>
<accession>A0A2W5Q6Z0</accession>
<gene>
    <name evidence="8" type="ORF">DI563_13305</name>
</gene>
<dbReference type="EMBL" id="QFPP01000151">
    <property type="protein sequence ID" value="PZQ74041.1"/>
    <property type="molecule type" value="Genomic_DNA"/>
</dbReference>
<dbReference type="InterPro" id="IPR005565">
    <property type="entry name" value="Hemolysn_activator_HlyB_C"/>
</dbReference>
<evidence type="ECO:0000256" key="3">
    <source>
        <dbReference type="ARBA" id="ARBA00023237"/>
    </source>
</evidence>
<evidence type="ECO:0000313" key="8">
    <source>
        <dbReference type="EMBL" id="PZQ74041.1"/>
    </source>
</evidence>
<feature type="region of interest" description="Disordered" evidence="4">
    <location>
        <begin position="29"/>
        <end position="52"/>
    </location>
</feature>
<dbReference type="InterPro" id="IPR051544">
    <property type="entry name" value="TPS_OM_transporter"/>
</dbReference>
<evidence type="ECO:0000256" key="2">
    <source>
        <dbReference type="ARBA" id="ARBA00022692"/>
    </source>
</evidence>
<evidence type="ECO:0000313" key="9">
    <source>
        <dbReference type="Proteomes" id="UP000249135"/>
    </source>
</evidence>
<evidence type="ECO:0000256" key="4">
    <source>
        <dbReference type="SAM" id="MobiDB-lite"/>
    </source>
</evidence>
<keyword evidence="1" id="KW-1134">Transmembrane beta strand</keyword>
<dbReference type="Pfam" id="PF03865">
    <property type="entry name" value="ShlB"/>
    <property type="match status" value="1"/>
</dbReference>
<dbReference type="Gene3D" id="2.40.160.50">
    <property type="entry name" value="membrane protein fhac: a member of the omp85/tpsb transporter family"/>
    <property type="match status" value="1"/>
</dbReference>
<dbReference type="Pfam" id="PF08479">
    <property type="entry name" value="POTRA_2"/>
    <property type="match status" value="1"/>
</dbReference>
<protein>
    <recommendedName>
        <fullName evidence="10">ShlB/FhaC/HecB family hemolysin secretion/activation protein</fullName>
    </recommendedName>
</protein>
<evidence type="ECO:0000259" key="6">
    <source>
        <dbReference type="Pfam" id="PF03865"/>
    </source>
</evidence>
<evidence type="ECO:0000256" key="1">
    <source>
        <dbReference type="ARBA" id="ARBA00022452"/>
    </source>
</evidence>
<dbReference type="Proteomes" id="UP000249135">
    <property type="component" value="Unassembled WGS sequence"/>
</dbReference>
<evidence type="ECO:0000259" key="7">
    <source>
        <dbReference type="Pfam" id="PF08479"/>
    </source>
</evidence>
<organism evidence="8 9">
    <name type="scientific">Variovorax paradoxus</name>
    <dbReference type="NCBI Taxonomy" id="34073"/>
    <lineage>
        <taxon>Bacteria</taxon>
        <taxon>Pseudomonadati</taxon>
        <taxon>Pseudomonadota</taxon>
        <taxon>Betaproteobacteria</taxon>
        <taxon>Burkholderiales</taxon>
        <taxon>Comamonadaceae</taxon>
        <taxon>Variovorax</taxon>
    </lineage>
</organism>
<sequence>MRRAAVAARAWARWARRLAAWAPRQAWGGGRRRQCRDGRGVGGRGRGRRCRREHRWPGAGDCRCRQHAVRHHQRLGHHRNQPHWRPGQHAVFRSGGRQRAVHGIDRHGQCAERRNFRPRQHAVHRDGGHRQHADDGDLVAREHVDRRDIDLDHDLDGHDVHAGQHDLLRHRHLDGHHRRPRRPRQVMRARVHLRHSGLAFVLAGGLVAAVQAQPAGNPLDQLPLPASQAPVPAPKAQVEVQTPAQAAGRMGQTVSPSRFDIEGVTALPFAEVAAFFAPLAGQPVPVARLVQAAREATALYKERGHPLAFVYLPEQGFEGGVVRVVAVEGYIADIRIEGDAGPSAARLRAMAEALRRERPLRQATFERATQLMARLPGLTVTATAALPGTTDGATTLVLAVKRRPYDVSLGADLRQPTPRAVLTGVINDPFLPGGQLSASTLLGNPRNEALLTTSYTQLVGADGLALKAAYSHYRGYPDETMDRGSRIERRNTNRRAELSASYPLLLGAQRSLTLSGGFYAVNNLDDYHVTLSGTRLEDDTRVRALFAQLSYLEATPTRSRSASVLLAQGLRGLGATAEQRSNVAGVAGTNPAKLDFTRLALDLSQRDRFANQWGTAVSFGAQYSPNTLASSERISFGNQRFGRGYAAGDAAGDSGWGLGLEVNRLFKREGGEWLKQIEPYLLVEAAQVSLKQGQPSPRKLRSVALGARFTDGKHYNLDVAIAKPTGDPSAANPLRRARLTVLLSYNLGDR</sequence>
<dbReference type="GO" id="GO:0046819">
    <property type="term" value="P:protein secretion by the type V secretion system"/>
    <property type="evidence" value="ECO:0007669"/>
    <property type="project" value="TreeGrafter"/>
</dbReference>
<reference evidence="8 9" key="1">
    <citation type="submission" date="2017-08" db="EMBL/GenBank/DDBJ databases">
        <title>Infants hospitalized years apart are colonized by the same room-sourced microbial strains.</title>
        <authorList>
            <person name="Brooks B."/>
            <person name="Olm M.R."/>
            <person name="Firek B.A."/>
            <person name="Baker R."/>
            <person name="Thomas B.C."/>
            <person name="Morowitz M.J."/>
            <person name="Banfield J.F."/>
        </authorList>
    </citation>
    <scope>NUCLEOTIDE SEQUENCE [LARGE SCALE GENOMIC DNA]</scope>
    <source>
        <strain evidence="8">S2_005_003_R2_41</strain>
    </source>
</reference>
<dbReference type="PANTHER" id="PTHR34597">
    <property type="entry name" value="SLR1661 PROTEIN"/>
    <property type="match status" value="1"/>
</dbReference>
<evidence type="ECO:0000256" key="5">
    <source>
        <dbReference type="SAM" id="Phobius"/>
    </source>
</evidence>
<dbReference type="InterPro" id="IPR013686">
    <property type="entry name" value="Polypept-transport_assoc_ShlB"/>
</dbReference>
<keyword evidence="3" id="KW-0998">Cell outer membrane</keyword>
<dbReference type="GO" id="GO:0098046">
    <property type="term" value="C:type V protein secretion system complex"/>
    <property type="evidence" value="ECO:0007669"/>
    <property type="project" value="TreeGrafter"/>
</dbReference>
<dbReference type="GO" id="GO:0008320">
    <property type="term" value="F:protein transmembrane transporter activity"/>
    <property type="evidence" value="ECO:0007669"/>
    <property type="project" value="TreeGrafter"/>
</dbReference>
<evidence type="ECO:0008006" key="10">
    <source>
        <dbReference type="Google" id="ProtNLM"/>
    </source>
</evidence>
<feature type="transmembrane region" description="Helical" evidence="5">
    <location>
        <begin position="191"/>
        <end position="210"/>
    </location>
</feature>
<dbReference type="PANTHER" id="PTHR34597:SF6">
    <property type="entry name" value="BLR6126 PROTEIN"/>
    <property type="match status" value="1"/>
</dbReference>
<dbReference type="Gene3D" id="3.10.20.310">
    <property type="entry name" value="membrane protein fhac"/>
    <property type="match status" value="1"/>
</dbReference>
<feature type="domain" description="Haemolysin activator HlyB C-terminal" evidence="6">
    <location>
        <begin position="445"/>
        <end position="709"/>
    </location>
</feature>
<keyword evidence="5" id="KW-1133">Transmembrane helix</keyword>
<keyword evidence="2 5" id="KW-0812">Transmembrane</keyword>
<proteinExistence type="predicted"/>
<keyword evidence="5" id="KW-0472">Membrane</keyword>
<comment type="caution">
    <text evidence="8">The sequence shown here is derived from an EMBL/GenBank/DDBJ whole genome shotgun (WGS) entry which is preliminary data.</text>
</comment>